<evidence type="ECO:0000313" key="3">
    <source>
        <dbReference type="Proteomes" id="UP001595957"/>
    </source>
</evidence>
<keyword evidence="3" id="KW-1185">Reference proteome</keyword>
<reference evidence="3" key="1">
    <citation type="journal article" date="2019" name="Int. J. Syst. Evol. Microbiol.">
        <title>The Global Catalogue of Microorganisms (GCM) 10K type strain sequencing project: providing services to taxonomists for standard genome sequencing and annotation.</title>
        <authorList>
            <consortium name="The Broad Institute Genomics Platform"/>
            <consortium name="The Broad Institute Genome Sequencing Center for Infectious Disease"/>
            <person name="Wu L."/>
            <person name="Ma J."/>
        </authorList>
    </citation>
    <scope>NUCLEOTIDE SEQUENCE [LARGE SCALE GENOMIC DNA]</scope>
    <source>
        <strain evidence="3">NBRC 103632</strain>
    </source>
</reference>
<dbReference type="InterPro" id="IPR036909">
    <property type="entry name" value="Cyt_c-like_dom_sf"/>
</dbReference>
<comment type="caution">
    <text evidence="2">The sequence shown here is derived from an EMBL/GenBank/DDBJ whole genome shotgun (WGS) entry which is preliminary data.</text>
</comment>
<gene>
    <name evidence="2" type="ORF">ACFO3E_11825</name>
</gene>
<name>A0ABV9F1A2_9SPHN</name>
<accession>A0ABV9F1A2</accession>
<protein>
    <submittedName>
        <fullName evidence="2">Cytochrome C</fullName>
    </submittedName>
</protein>
<feature type="chain" id="PRO_5045102310" evidence="1">
    <location>
        <begin position="22"/>
        <end position="102"/>
    </location>
</feature>
<evidence type="ECO:0000313" key="2">
    <source>
        <dbReference type="EMBL" id="MFC4594874.1"/>
    </source>
</evidence>
<dbReference type="EMBL" id="JBHSFZ010000025">
    <property type="protein sequence ID" value="MFC4594874.1"/>
    <property type="molecule type" value="Genomic_DNA"/>
</dbReference>
<feature type="signal peptide" evidence="1">
    <location>
        <begin position="1"/>
        <end position="21"/>
    </location>
</feature>
<dbReference type="Gene3D" id="1.10.760.10">
    <property type="entry name" value="Cytochrome c-like domain"/>
    <property type="match status" value="1"/>
</dbReference>
<sequence length="102" mass="10841">MSPKPYLLALGLIALAATATARTRDYELPADTVPFALAGAKGEIIVNNCMGCHSLDYITTQPRGKGPQFWRDAVNKMVNVYGAPIDPADVDALTAALQQTHG</sequence>
<dbReference type="SUPFAM" id="SSF46626">
    <property type="entry name" value="Cytochrome c"/>
    <property type="match status" value="1"/>
</dbReference>
<keyword evidence="1" id="KW-0732">Signal</keyword>
<organism evidence="2 3">
    <name type="scientific">Sphingobium tyrosinilyticum</name>
    <dbReference type="NCBI Taxonomy" id="2715436"/>
    <lineage>
        <taxon>Bacteria</taxon>
        <taxon>Pseudomonadati</taxon>
        <taxon>Pseudomonadota</taxon>
        <taxon>Alphaproteobacteria</taxon>
        <taxon>Sphingomonadales</taxon>
        <taxon>Sphingomonadaceae</taxon>
        <taxon>Sphingobium</taxon>
    </lineage>
</organism>
<proteinExistence type="predicted"/>
<dbReference type="Proteomes" id="UP001595957">
    <property type="component" value="Unassembled WGS sequence"/>
</dbReference>
<dbReference type="RefSeq" id="WP_380804905.1">
    <property type="nucleotide sequence ID" value="NZ_JBHSFZ010000025.1"/>
</dbReference>
<evidence type="ECO:0000256" key="1">
    <source>
        <dbReference type="SAM" id="SignalP"/>
    </source>
</evidence>